<feature type="binding site" evidence="4">
    <location>
        <position position="256"/>
    </location>
    <ligand>
        <name>CoA</name>
        <dbReference type="ChEBI" id="CHEBI:57287"/>
    </ligand>
</feature>
<dbReference type="EC" id="2.3.3.10" evidence="5"/>
<dbReference type="SUPFAM" id="SSF53901">
    <property type="entry name" value="Thiolase-like"/>
    <property type="match status" value="2"/>
</dbReference>
<name>A0A371EIL9_MUCPR</name>
<keyword evidence="5" id="KW-0756">Sterol biosynthesis</keyword>
<evidence type="ECO:0000256" key="2">
    <source>
        <dbReference type="ARBA" id="ARBA00022679"/>
    </source>
</evidence>
<dbReference type="InterPro" id="IPR013746">
    <property type="entry name" value="HMG_CoA_synt_C_dom"/>
</dbReference>
<dbReference type="GO" id="GO:0016126">
    <property type="term" value="P:sterol biosynthetic process"/>
    <property type="evidence" value="ECO:0007669"/>
    <property type="project" value="UniProtKB-KW"/>
</dbReference>
<dbReference type="InterPro" id="IPR010122">
    <property type="entry name" value="HMG_CoA_synthase_euk"/>
</dbReference>
<evidence type="ECO:0000256" key="3">
    <source>
        <dbReference type="PIRSR" id="PIRSR610122-1"/>
    </source>
</evidence>
<keyword evidence="5" id="KW-0444">Lipid biosynthesis</keyword>
<comment type="catalytic activity">
    <reaction evidence="5">
        <text>acetoacetyl-CoA + acetyl-CoA + H2O = (3S)-3-hydroxy-3-methylglutaryl-CoA + CoA + H(+)</text>
        <dbReference type="Rhea" id="RHEA:10188"/>
        <dbReference type="ChEBI" id="CHEBI:15377"/>
        <dbReference type="ChEBI" id="CHEBI:15378"/>
        <dbReference type="ChEBI" id="CHEBI:43074"/>
        <dbReference type="ChEBI" id="CHEBI:57286"/>
        <dbReference type="ChEBI" id="CHEBI:57287"/>
        <dbReference type="ChEBI" id="CHEBI:57288"/>
        <dbReference type="EC" id="2.3.3.10"/>
    </reaction>
</comment>
<dbReference type="PANTHER" id="PTHR43323:SF2">
    <property type="entry name" value="HYDROXYMETHYLGLUTARYL-COA SYNTHASE"/>
    <property type="match status" value="1"/>
</dbReference>
<comment type="similarity">
    <text evidence="1 5">Belongs to the thiolase-like superfamily. HMG-CoA synthase family.</text>
</comment>
<dbReference type="NCBIfam" id="TIGR01833">
    <property type="entry name" value="HMG-CoA-S_euk"/>
    <property type="match status" value="1"/>
</dbReference>
<comment type="pathway">
    <text evidence="5">Metabolic intermediate biosynthesis; (R)-mevalonate biosynthesis; (R)-mevalonate from acetyl-CoA: step 2/3.</text>
</comment>
<dbReference type="Proteomes" id="UP000257109">
    <property type="component" value="Unassembled WGS sequence"/>
</dbReference>
<evidence type="ECO:0000256" key="4">
    <source>
        <dbReference type="PIRSR" id="PIRSR610122-2"/>
    </source>
</evidence>
<organism evidence="8 9">
    <name type="scientific">Mucuna pruriens</name>
    <name type="common">Velvet bean</name>
    <name type="synonym">Dolichos pruriens</name>
    <dbReference type="NCBI Taxonomy" id="157652"/>
    <lineage>
        <taxon>Eukaryota</taxon>
        <taxon>Viridiplantae</taxon>
        <taxon>Streptophyta</taxon>
        <taxon>Embryophyta</taxon>
        <taxon>Tracheophyta</taxon>
        <taxon>Spermatophyta</taxon>
        <taxon>Magnoliopsida</taxon>
        <taxon>eudicotyledons</taxon>
        <taxon>Gunneridae</taxon>
        <taxon>Pentapetalae</taxon>
        <taxon>rosids</taxon>
        <taxon>fabids</taxon>
        <taxon>Fabales</taxon>
        <taxon>Fabaceae</taxon>
        <taxon>Papilionoideae</taxon>
        <taxon>50 kb inversion clade</taxon>
        <taxon>NPAAA clade</taxon>
        <taxon>indigoferoid/millettioid clade</taxon>
        <taxon>Phaseoleae</taxon>
        <taxon>Mucuna</taxon>
    </lineage>
</organism>
<evidence type="ECO:0000259" key="7">
    <source>
        <dbReference type="Pfam" id="PF08540"/>
    </source>
</evidence>
<gene>
    <name evidence="8" type="primary">HMGS</name>
    <name evidence="8" type="ORF">CR513_55577</name>
</gene>
<keyword evidence="9" id="KW-1185">Reference proteome</keyword>
<evidence type="ECO:0000313" key="9">
    <source>
        <dbReference type="Proteomes" id="UP000257109"/>
    </source>
</evidence>
<dbReference type="CDD" id="cd00827">
    <property type="entry name" value="init_cond_enzymes"/>
    <property type="match status" value="1"/>
</dbReference>
<dbReference type="GO" id="GO:0010142">
    <property type="term" value="P:farnesyl diphosphate biosynthetic process, mevalonate pathway"/>
    <property type="evidence" value="ECO:0007669"/>
    <property type="project" value="InterPro"/>
</dbReference>
<dbReference type="GO" id="GO:0006084">
    <property type="term" value="P:acetyl-CoA metabolic process"/>
    <property type="evidence" value="ECO:0007669"/>
    <property type="project" value="InterPro"/>
</dbReference>
<evidence type="ECO:0000256" key="1">
    <source>
        <dbReference type="ARBA" id="ARBA00007061"/>
    </source>
</evidence>
<feature type="binding site" evidence="4">
    <location>
        <position position="209"/>
    </location>
    <ligand>
        <name>CoA</name>
        <dbReference type="ChEBI" id="CHEBI:57287"/>
    </ligand>
</feature>
<dbReference type="Pfam" id="PF01154">
    <property type="entry name" value="HMG_CoA_synt_N"/>
    <property type="match status" value="1"/>
</dbReference>
<feature type="binding site" evidence="4">
    <location>
        <position position="252"/>
    </location>
    <ligand>
        <name>CoA</name>
        <dbReference type="ChEBI" id="CHEBI:57287"/>
    </ligand>
</feature>
<dbReference type="InterPro" id="IPR000590">
    <property type="entry name" value="HMG_CoA_synt_AS"/>
</dbReference>
<feature type="non-terminal residue" evidence="8">
    <location>
        <position position="1"/>
    </location>
</feature>
<protein>
    <recommendedName>
        <fullName evidence="5">Hydroxymethylglutaryl-CoA synthase</fullName>
        <shortName evidence="5">HMG-CoA synthase</shortName>
        <ecNumber evidence="5">2.3.3.10</ecNumber>
    </recommendedName>
    <alternativeName>
        <fullName evidence="5">3-hydroxy-3-methylglutaryl coenzyme A synthase</fullName>
    </alternativeName>
</protein>
<dbReference type="UniPathway" id="UPA00058">
    <property type="reaction ID" value="UER00102"/>
</dbReference>
<dbReference type="Gene3D" id="3.40.47.10">
    <property type="match status" value="1"/>
</dbReference>
<dbReference type="GO" id="GO:0004421">
    <property type="term" value="F:hydroxymethylglutaryl-CoA synthase activity"/>
    <property type="evidence" value="ECO:0007669"/>
    <property type="project" value="UniProtKB-EC"/>
</dbReference>
<feature type="active site" description="Proton donor/acceptor" evidence="3">
    <location>
        <position position="247"/>
    </location>
</feature>
<dbReference type="PROSITE" id="PS01226">
    <property type="entry name" value="HMG_COA_SYNTHASE"/>
    <property type="match status" value="1"/>
</dbReference>
<feature type="active site" description="Acyl-thioester intermediate" evidence="3">
    <location>
        <position position="117"/>
    </location>
</feature>
<comment type="function">
    <text evidence="5">Catalyzes the condensation of acetyl-CoA with acetoacetyl-CoA to form HMG-CoA.</text>
</comment>
<feature type="active site" description="Proton donor/acceptor" evidence="3">
    <location>
        <position position="83"/>
    </location>
</feature>
<dbReference type="FunFam" id="3.40.47.10:FF:000008">
    <property type="entry name" value="3-hydroxy-3-methylglutaryl coenzyme A synthase"/>
    <property type="match status" value="1"/>
</dbReference>
<accession>A0A371EIL9</accession>
<feature type="domain" description="Hydroxymethylglutaryl-coenzyme A synthase N-terminal" evidence="6">
    <location>
        <begin position="2"/>
        <end position="174"/>
    </location>
</feature>
<reference evidence="8" key="1">
    <citation type="submission" date="2018-05" db="EMBL/GenBank/DDBJ databases">
        <title>Draft genome of Mucuna pruriens seed.</title>
        <authorList>
            <person name="Nnadi N.E."/>
            <person name="Vos R."/>
            <person name="Hasami M.H."/>
            <person name="Devisetty U.K."/>
            <person name="Aguiy J.C."/>
        </authorList>
    </citation>
    <scope>NUCLEOTIDE SEQUENCE [LARGE SCALE GENOMIC DNA]</scope>
    <source>
        <strain evidence="8">JCA_2017</strain>
    </source>
</reference>
<keyword evidence="5" id="KW-0752">Steroid biosynthesis</keyword>
<proteinExistence type="inferred from homology"/>
<evidence type="ECO:0000259" key="6">
    <source>
        <dbReference type="Pfam" id="PF01154"/>
    </source>
</evidence>
<dbReference type="AlphaFoldDB" id="A0A371EIL9"/>
<dbReference type="InterPro" id="IPR016039">
    <property type="entry name" value="Thiolase-like"/>
</dbReference>
<dbReference type="InterPro" id="IPR013528">
    <property type="entry name" value="HMG_CoA_synth_N"/>
</dbReference>
<keyword evidence="5" id="KW-1207">Sterol metabolism</keyword>
<evidence type="ECO:0000313" key="8">
    <source>
        <dbReference type="EMBL" id="RDX65739.1"/>
    </source>
</evidence>
<dbReference type="Pfam" id="PF08540">
    <property type="entry name" value="HMG_CoA_synt_C"/>
    <property type="match status" value="1"/>
</dbReference>
<evidence type="ECO:0000256" key="5">
    <source>
        <dbReference type="RuleBase" id="RU364071"/>
    </source>
</evidence>
<dbReference type="PANTHER" id="PTHR43323">
    <property type="entry name" value="3-HYDROXY-3-METHYLGLUTARYL COENZYME A SYNTHASE"/>
    <property type="match status" value="1"/>
</dbReference>
<sequence>MAKNVGILAIDIYFPSTCIQQEVLEAHDGASKGKYTIGLGQDCMAFCTEVEDVISMSLTVVSSLLEKYGVDHKQIGRLEVGSETVIDKSKSIKTFLMQIFEKYGNTDIEGVDSTNACYGGTAALFNCVNWVESSSWDGRYGLVVCTDSAVYAEGPARPTGGAAAVAMLIGPDAPIVFESKLRGSHMAHAYDFYKPNLASEYPVVDGKLSQTCYLMALDSCYNHLCHKYEKLEGKKFSISDAEYFVFHSPYNKLVQKSFARLVFNDFLKNPSFADEVAKEKLEPFATLSGDESYQSRDLEKASQQVAKPQYDAKVQPATLIPKQVGNMYTASLYAAFISLIHNKHSTLAGKRVILFSYGSGLTSTMFSLHLRDGQHPYSLPNIVKVMDVAGKLKSRHEFPPEKFVETMKLMEHRYGAKEFVTSKDTSLLSPGTFYLTEVDSMYRRFYAKKTSENGLTHAENGLITNGH</sequence>
<dbReference type="EMBL" id="QJKJ01013756">
    <property type="protein sequence ID" value="RDX65739.1"/>
    <property type="molecule type" value="Genomic_DNA"/>
</dbReference>
<keyword evidence="5" id="KW-0753">Steroid metabolism</keyword>
<dbReference type="OrthoDB" id="1269963at2759"/>
<dbReference type="STRING" id="157652.A0A371EIL9"/>
<keyword evidence="2 5" id="KW-0808">Transferase</keyword>
<keyword evidence="5" id="KW-0443">Lipid metabolism</keyword>
<feature type="domain" description="Hydroxymethylglutaryl-coenzyme A synthase C-terminal" evidence="7">
    <location>
        <begin position="175"/>
        <end position="449"/>
    </location>
</feature>
<comment type="caution">
    <text evidence="8">The sequence shown here is derived from an EMBL/GenBank/DDBJ whole genome shotgun (WGS) entry which is preliminary data.</text>
</comment>